<protein>
    <submittedName>
        <fullName evidence="3">Uncharacterized protein</fullName>
    </submittedName>
</protein>
<evidence type="ECO:0000313" key="3">
    <source>
        <dbReference type="EMBL" id="MBB6058184.1"/>
    </source>
</evidence>
<dbReference type="RefSeq" id="WP_183401662.1">
    <property type="nucleotide sequence ID" value="NZ_JACHGG010000001.1"/>
</dbReference>
<evidence type="ECO:0000256" key="1">
    <source>
        <dbReference type="SAM" id="MobiDB-lite"/>
    </source>
</evidence>
<reference evidence="3 4" key="1">
    <citation type="submission" date="2020-08" db="EMBL/GenBank/DDBJ databases">
        <title>Genomic Encyclopedia of Type Strains, Phase IV (KMG-IV): sequencing the most valuable type-strain genomes for metagenomic binning, comparative biology and taxonomic classification.</title>
        <authorList>
            <person name="Goeker M."/>
        </authorList>
    </citation>
    <scope>NUCLEOTIDE SEQUENCE [LARGE SCALE GENOMIC DNA]</scope>
    <source>
        <strain evidence="3 4">DSM 26718</strain>
    </source>
</reference>
<organism evidence="3 4">
    <name type="scientific">Hymenobacter luteus</name>
    <dbReference type="NCBI Taxonomy" id="1411122"/>
    <lineage>
        <taxon>Bacteria</taxon>
        <taxon>Pseudomonadati</taxon>
        <taxon>Bacteroidota</taxon>
        <taxon>Cytophagia</taxon>
        <taxon>Cytophagales</taxon>
        <taxon>Hymenobacteraceae</taxon>
        <taxon>Hymenobacter</taxon>
    </lineage>
</organism>
<feature type="signal peptide" evidence="2">
    <location>
        <begin position="1"/>
        <end position="23"/>
    </location>
</feature>
<evidence type="ECO:0000313" key="4">
    <source>
        <dbReference type="Proteomes" id="UP000532746"/>
    </source>
</evidence>
<dbReference type="Proteomes" id="UP000532746">
    <property type="component" value="Unassembled WGS sequence"/>
</dbReference>
<accession>A0A7W9SZQ9</accession>
<sequence length="102" mass="12010">MFKTILLLFLAFLMFLEPEAVQAETGGSPLVGTEMVESTPVFRRTYKRGRPNYKRYRGNSRHKMKKLGPFRRWKLRRKAQKKRKQRTPSVQVGAPTRSMPKK</sequence>
<dbReference type="AlphaFoldDB" id="A0A7W9SZQ9"/>
<feature type="region of interest" description="Disordered" evidence="1">
    <location>
        <begin position="76"/>
        <end position="102"/>
    </location>
</feature>
<feature type="chain" id="PRO_5031569190" evidence="2">
    <location>
        <begin position="24"/>
        <end position="102"/>
    </location>
</feature>
<dbReference type="EMBL" id="JACHGG010000001">
    <property type="protein sequence ID" value="MBB6058184.1"/>
    <property type="molecule type" value="Genomic_DNA"/>
</dbReference>
<keyword evidence="2" id="KW-0732">Signal</keyword>
<gene>
    <name evidence="3" type="ORF">HNQ93_001014</name>
</gene>
<comment type="caution">
    <text evidence="3">The sequence shown here is derived from an EMBL/GenBank/DDBJ whole genome shotgun (WGS) entry which is preliminary data.</text>
</comment>
<proteinExistence type="predicted"/>
<keyword evidence="4" id="KW-1185">Reference proteome</keyword>
<evidence type="ECO:0000256" key="2">
    <source>
        <dbReference type="SAM" id="SignalP"/>
    </source>
</evidence>
<name>A0A7W9SZQ9_9BACT</name>
<feature type="compositionally biased region" description="Basic residues" evidence="1">
    <location>
        <begin position="76"/>
        <end position="86"/>
    </location>
</feature>